<dbReference type="AlphaFoldDB" id="I7I8X5"/>
<evidence type="ECO:0000256" key="1">
    <source>
        <dbReference type="SAM" id="Coils"/>
    </source>
</evidence>
<dbReference type="EMBL" id="FO082872">
    <property type="protein sequence ID" value="CCF73848.1"/>
    <property type="molecule type" value="Genomic_DNA"/>
</dbReference>
<dbReference type="GeneID" id="24424478"/>
<name>I7I8X5_BABMR</name>
<dbReference type="KEGG" id="bmic:BMR1_02g03480"/>
<evidence type="ECO:0000313" key="3">
    <source>
        <dbReference type="Proteomes" id="UP000002899"/>
    </source>
</evidence>
<reference evidence="2 3" key="1">
    <citation type="journal article" date="2012" name="Nucleic Acids Res.">
        <title>Sequencing of the smallest Apicomplexan genome from the human pathogen Babesia microti.</title>
        <authorList>
            <person name="Cornillot E."/>
            <person name="Hadj-Kaddour K."/>
            <person name="Dassouli A."/>
            <person name="Noel B."/>
            <person name="Ranwez V."/>
            <person name="Vacherie B."/>
            <person name="Augagneur Y."/>
            <person name="Bres V."/>
            <person name="Duclos A."/>
            <person name="Randazzo S."/>
            <person name="Carcy B."/>
            <person name="Debierre-Grockiego F."/>
            <person name="Delbecq S."/>
            <person name="Moubri-Menage K."/>
            <person name="Shams-Eldin H."/>
            <person name="Usmani-Brown S."/>
            <person name="Bringaud F."/>
            <person name="Wincker P."/>
            <person name="Vivares C.P."/>
            <person name="Schwarz R.T."/>
            <person name="Schetters T.P."/>
            <person name="Krause P.J."/>
            <person name="Gorenflot A."/>
            <person name="Berry V."/>
            <person name="Barbe V."/>
            <person name="Ben Mamoun C."/>
        </authorList>
    </citation>
    <scope>NUCLEOTIDE SEQUENCE [LARGE SCALE GENOMIC DNA]</scope>
    <source>
        <strain evidence="2 3">RI</strain>
    </source>
</reference>
<accession>I7I8X5</accession>
<evidence type="ECO:0000313" key="2">
    <source>
        <dbReference type="EMBL" id="CCF73848.1"/>
    </source>
</evidence>
<keyword evidence="3" id="KW-1185">Reference proteome</keyword>
<keyword evidence="1" id="KW-0175">Coiled coil</keyword>
<feature type="coiled-coil region" evidence="1">
    <location>
        <begin position="225"/>
        <end position="252"/>
    </location>
</feature>
<dbReference type="RefSeq" id="XP_012648457.1">
    <property type="nucleotide sequence ID" value="XM_012793003.1"/>
</dbReference>
<gene>
    <name evidence="2" type="ORF">BMR1_02g03480</name>
</gene>
<protein>
    <submittedName>
        <fullName evidence="2">Uncharacterized protein</fullName>
    </submittedName>
</protein>
<sequence length="375" mass="42373">MYNIARKPSEYKNYPFPDYPTPYMNVDQSLQYYTPYYRELHPKSLNPQLACIKPVKCHAQTQIYPKGTVLNTHNDSFKTNKQLEYPLKTCFIKPITNDIKARGTPKSILRNFCSFWTEPCICGNKPRTFGIDPQPPISSREILSKIINTAPTSARSNYWSKDQDNTDSAKLQSKTVADNTEKDDPNQVAQIMPLSDIKITHKSPQVIGDIKPLNSNSDDIHISLAEKLSSKLEQAQERILLLEREKLLLEQSLSAMKMEMEESMTCIQQSEAVMDTQHNYSTAVLSSIIDFCCSLSTPNKHPEVRHAVRTFALDLFQLLINHNAPNNHIAELIALNGILAETSYVDALNTPKQLTSNATKAVFKSSKPLSSIRPL</sequence>
<organism evidence="2 3">
    <name type="scientific">Babesia microti (strain RI)</name>
    <dbReference type="NCBI Taxonomy" id="1133968"/>
    <lineage>
        <taxon>Eukaryota</taxon>
        <taxon>Sar</taxon>
        <taxon>Alveolata</taxon>
        <taxon>Apicomplexa</taxon>
        <taxon>Aconoidasida</taxon>
        <taxon>Piroplasmida</taxon>
        <taxon>Babesiidae</taxon>
        <taxon>Babesia</taxon>
    </lineage>
</organism>
<reference evidence="2 3" key="2">
    <citation type="journal article" date="2013" name="PLoS ONE">
        <title>Whole genome mapping and re-organization of the nuclear and mitochondrial genomes of Babesia microti isolates.</title>
        <authorList>
            <person name="Cornillot E."/>
            <person name="Dassouli A."/>
            <person name="Garg A."/>
            <person name="Pachikara N."/>
            <person name="Randazzo S."/>
            <person name="Depoix D."/>
            <person name="Carcy B."/>
            <person name="Delbecq S."/>
            <person name="Frutos R."/>
            <person name="Silva J.C."/>
            <person name="Sutton R."/>
            <person name="Krause P.J."/>
            <person name="Mamoun C.B."/>
        </authorList>
    </citation>
    <scope>NUCLEOTIDE SEQUENCE [LARGE SCALE GENOMIC DNA]</scope>
    <source>
        <strain evidence="2 3">RI</strain>
    </source>
</reference>
<dbReference type="Proteomes" id="UP000002899">
    <property type="component" value="Chromosome II"/>
</dbReference>
<proteinExistence type="predicted"/>
<dbReference type="VEuPathDB" id="PiroplasmaDB:BMR1_02g03480"/>
<reference evidence="2 3" key="3">
    <citation type="journal article" date="2016" name="Sci. Rep.">
        <title>Genome-wide diversity and gene expression profiling of Babesia microti isolates identify polymorphic genes that mediate host-pathogen interactions.</title>
        <authorList>
            <person name="Silva J.C."/>
            <person name="Cornillot E."/>
            <person name="McCracken C."/>
            <person name="Usmani-Brown S."/>
            <person name="Dwivedi A."/>
            <person name="Ifeonu O.O."/>
            <person name="Crabtree J."/>
            <person name="Gotia H.T."/>
            <person name="Virji A.Z."/>
            <person name="Reynes C."/>
            <person name="Colinge J."/>
            <person name="Kumar V."/>
            <person name="Lawres L."/>
            <person name="Pazzi J.E."/>
            <person name="Pablo J.V."/>
            <person name="Hung C."/>
            <person name="Brancato J."/>
            <person name="Kumari P."/>
            <person name="Orvis J."/>
            <person name="Tretina K."/>
            <person name="Chibucos M."/>
            <person name="Ott S."/>
            <person name="Sadzewicz L."/>
            <person name="Sengamalay N."/>
            <person name="Shetty A.C."/>
            <person name="Su Q."/>
            <person name="Tallon L."/>
            <person name="Fraser C.M."/>
            <person name="Frutos R."/>
            <person name="Molina D.M."/>
            <person name="Krause P.J."/>
            <person name="Ben Mamoun C."/>
        </authorList>
    </citation>
    <scope>NUCLEOTIDE SEQUENCE [LARGE SCALE GENOMIC DNA]</scope>
    <source>
        <strain evidence="2 3">RI</strain>
    </source>
</reference>